<evidence type="ECO:0000256" key="3">
    <source>
        <dbReference type="ARBA" id="ARBA00022777"/>
    </source>
</evidence>
<feature type="binding site" evidence="5">
    <location>
        <position position="87"/>
    </location>
    <ligand>
        <name>ATP</name>
        <dbReference type="ChEBI" id="CHEBI:30616"/>
    </ligand>
</feature>
<keyword evidence="7" id="KW-0812">Transmembrane</keyword>
<dbReference type="PROSITE" id="PS00108">
    <property type="entry name" value="PROTEIN_KINASE_ST"/>
    <property type="match status" value="1"/>
</dbReference>
<organism evidence="9 10">
    <name type="scientific">Caulifigura coniformis</name>
    <dbReference type="NCBI Taxonomy" id="2527983"/>
    <lineage>
        <taxon>Bacteria</taxon>
        <taxon>Pseudomonadati</taxon>
        <taxon>Planctomycetota</taxon>
        <taxon>Planctomycetia</taxon>
        <taxon>Planctomycetales</taxon>
        <taxon>Planctomycetaceae</taxon>
        <taxon>Caulifigura</taxon>
    </lineage>
</organism>
<evidence type="ECO:0000256" key="7">
    <source>
        <dbReference type="SAM" id="Phobius"/>
    </source>
</evidence>
<dbReference type="InParanoid" id="A0A517SEK2"/>
<feature type="domain" description="Protein kinase" evidence="8">
    <location>
        <begin position="58"/>
        <end position="320"/>
    </location>
</feature>
<dbReference type="InterPro" id="IPR011009">
    <property type="entry name" value="Kinase-like_dom_sf"/>
</dbReference>
<dbReference type="SMART" id="SM00220">
    <property type="entry name" value="S_TKc"/>
    <property type="match status" value="1"/>
</dbReference>
<sequence length="519" mass="56300">MATPSNGPKRSADALAETVVSGSAADPTRKTQIPPSPRADGQGPGGKPQAKSQRLGDFEVKKKIGQGGMGVVYLAHQVSLDRPVALKVLSKEIASKPAFVERFVREARAMAKINHPAVVNCYHVGEEKGLHYVAMELVDGRSMQDWLNQLGKLSVPDAVLVTLVCGEALAHAHSLQMVHRDVKPDNILVTRKGVIKVSDLGLAKVLDDEDHSMTQSGTGLGTPHYMPPEQARNAKHIDATCDIYALGVTLYHFVTGALPFSGESVVELILSKERGSYKPARQHNREVSEKLSLMIDKAMARDRKARYQTMAEFIKDLESLNLASESLSFIQGEKALLRRGSGAPTMTGMKTAAAASSRPVPPTSAEDAARSREAVSDGVWFVKHDDGGGQTKVTKMTTAQITQLMKADRLDRKTQAAVSTKAPFLPLAQIPVFAEEAMKLATRQATKARNSDLAAQFAKIDKQYKRQKWWRLLARFRDGTLGLVGLILYLAAIAAVIGGLVYLYLNFGAGIAQKFGLQK</sequence>
<proteinExistence type="predicted"/>
<evidence type="ECO:0000256" key="4">
    <source>
        <dbReference type="ARBA" id="ARBA00022840"/>
    </source>
</evidence>
<dbReference type="SUPFAM" id="SSF56112">
    <property type="entry name" value="Protein kinase-like (PK-like)"/>
    <property type="match status" value="1"/>
</dbReference>
<protein>
    <submittedName>
        <fullName evidence="9">Serine/threonine-protein kinase PrkC</fullName>
        <ecNumber evidence="9">2.7.11.1</ecNumber>
    </submittedName>
</protein>
<dbReference type="InterPro" id="IPR008271">
    <property type="entry name" value="Ser/Thr_kinase_AS"/>
</dbReference>
<feature type="region of interest" description="Disordered" evidence="6">
    <location>
        <begin position="341"/>
        <end position="369"/>
    </location>
</feature>
<keyword evidence="7" id="KW-1133">Transmembrane helix</keyword>
<evidence type="ECO:0000256" key="2">
    <source>
        <dbReference type="ARBA" id="ARBA00022741"/>
    </source>
</evidence>
<keyword evidence="10" id="KW-1185">Reference proteome</keyword>
<keyword evidence="7" id="KW-0472">Membrane</keyword>
<dbReference type="EMBL" id="CP036271">
    <property type="protein sequence ID" value="QDT54527.1"/>
    <property type="molecule type" value="Genomic_DNA"/>
</dbReference>
<gene>
    <name evidence="9" type="primary">prkC_6</name>
    <name evidence="9" type="ORF">Pan44_25600</name>
</gene>
<dbReference type="PANTHER" id="PTHR43289">
    <property type="entry name" value="MITOGEN-ACTIVATED PROTEIN KINASE KINASE KINASE 20-RELATED"/>
    <property type="match status" value="1"/>
</dbReference>
<evidence type="ECO:0000256" key="5">
    <source>
        <dbReference type="PROSITE-ProRule" id="PRU10141"/>
    </source>
</evidence>
<feature type="region of interest" description="Disordered" evidence="6">
    <location>
        <begin position="1"/>
        <end position="55"/>
    </location>
</feature>
<keyword evidence="4 5" id="KW-0067">ATP-binding</keyword>
<dbReference type="Proteomes" id="UP000315700">
    <property type="component" value="Chromosome"/>
</dbReference>
<dbReference type="GO" id="GO:0004674">
    <property type="term" value="F:protein serine/threonine kinase activity"/>
    <property type="evidence" value="ECO:0007669"/>
    <property type="project" value="UniProtKB-EC"/>
</dbReference>
<dbReference type="OrthoDB" id="6111975at2"/>
<dbReference type="InterPro" id="IPR000719">
    <property type="entry name" value="Prot_kinase_dom"/>
</dbReference>
<dbReference type="InterPro" id="IPR017441">
    <property type="entry name" value="Protein_kinase_ATP_BS"/>
</dbReference>
<dbReference type="PANTHER" id="PTHR43289:SF6">
    <property type="entry name" value="SERINE_THREONINE-PROTEIN KINASE NEKL-3"/>
    <property type="match status" value="1"/>
</dbReference>
<reference evidence="9 10" key="1">
    <citation type="submission" date="2019-02" db="EMBL/GenBank/DDBJ databases">
        <title>Deep-cultivation of Planctomycetes and their phenomic and genomic characterization uncovers novel biology.</title>
        <authorList>
            <person name="Wiegand S."/>
            <person name="Jogler M."/>
            <person name="Boedeker C."/>
            <person name="Pinto D."/>
            <person name="Vollmers J."/>
            <person name="Rivas-Marin E."/>
            <person name="Kohn T."/>
            <person name="Peeters S.H."/>
            <person name="Heuer A."/>
            <person name="Rast P."/>
            <person name="Oberbeckmann S."/>
            <person name="Bunk B."/>
            <person name="Jeske O."/>
            <person name="Meyerdierks A."/>
            <person name="Storesund J.E."/>
            <person name="Kallscheuer N."/>
            <person name="Luecker S."/>
            <person name="Lage O.M."/>
            <person name="Pohl T."/>
            <person name="Merkel B.J."/>
            <person name="Hornburger P."/>
            <person name="Mueller R.-W."/>
            <person name="Bruemmer F."/>
            <person name="Labrenz M."/>
            <person name="Spormann A.M."/>
            <person name="Op den Camp H."/>
            <person name="Overmann J."/>
            <person name="Amann R."/>
            <person name="Jetten M.S.M."/>
            <person name="Mascher T."/>
            <person name="Medema M.H."/>
            <person name="Devos D.P."/>
            <person name="Kaster A.-K."/>
            <person name="Ovreas L."/>
            <person name="Rohde M."/>
            <person name="Galperin M.Y."/>
            <person name="Jogler C."/>
        </authorList>
    </citation>
    <scope>NUCLEOTIDE SEQUENCE [LARGE SCALE GENOMIC DNA]</scope>
    <source>
        <strain evidence="9 10">Pan44</strain>
    </source>
</reference>
<dbReference type="Gene3D" id="1.10.510.10">
    <property type="entry name" value="Transferase(Phosphotransferase) domain 1"/>
    <property type="match status" value="1"/>
</dbReference>
<dbReference type="Pfam" id="PF00069">
    <property type="entry name" value="Pkinase"/>
    <property type="match status" value="1"/>
</dbReference>
<evidence type="ECO:0000256" key="1">
    <source>
        <dbReference type="ARBA" id="ARBA00022679"/>
    </source>
</evidence>
<dbReference type="GO" id="GO:0005524">
    <property type="term" value="F:ATP binding"/>
    <property type="evidence" value="ECO:0007669"/>
    <property type="project" value="UniProtKB-UniRule"/>
</dbReference>
<dbReference type="AlphaFoldDB" id="A0A517SEK2"/>
<keyword evidence="1 9" id="KW-0808">Transferase</keyword>
<keyword evidence="2 5" id="KW-0547">Nucleotide-binding</keyword>
<accession>A0A517SEK2</accession>
<evidence type="ECO:0000313" key="9">
    <source>
        <dbReference type="EMBL" id="QDT54527.1"/>
    </source>
</evidence>
<keyword evidence="3 9" id="KW-0418">Kinase</keyword>
<dbReference type="PROSITE" id="PS00107">
    <property type="entry name" value="PROTEIN_KINASE_ATP"/>
    <property type="match status" value="1"/>
</dbReference>
<dbReference type="KEGG" id="ccos:Pan44_25600"/>
<dbReference type="EC" id="2.7.11.1" evidence="9"/>
<dbReference type="Gene3D" id="3.30.200.20">
    <property type="entry name" value="Phosphorylase Kinase, domain 1"/>
    <property type="match status" value="1"/>
</dbReference>
<dbReference type="CDD" id="cd14014">
    <property type="entry name" value="STKc_PknB_like"/>
    <property type="match status" value="1"/>
</dbReference>
<evidence type="ECO:0000259" key="8">
    <source>
        <dbReference type="PROSITE" id="PS50011"/>
    </source>
</evidence>
<dbReference type="RefSeq" id="WP_145030378.1">
    <property type="nucleotide sequence ID" value="NZ_CP036271.1"/>
</dbReference>
<name>A0A517SEK2_9PLAN</name>
<feature type="transmembrane region" description="Helical" evidence="7">
    <location>
        <begin position="481"/>
        <end position="505"/>
    </location>
</feature>
<dbReference type="PROSITE" id="PS50011">
    <property type="entry name" value="PROTEIN_KINASE_DOM"/>
    <property type="match status" value="1"/>
</dbReference>
<evidence type="ECO:0000256" key="6">
    <source>
        <dbReference type="SAM" id="MobiDB-lite"/>
    </source>
</evidence>
<evidence type="ECO:0000313" key="10">
    <source>
        <dbReference type="Proteomes" id="UP000315700"/>
    </source>
</evidence>